<dbReference type="RefSeq" id="WP_116885746.1">
    <property type="nucleotide sequence ID" value="NZ_CABMMC010000118.1"/>
</dbReference>
<dbReference type="SMART" id="SM00671">
    <property type="entry name" value="SEL1"/>
    <property type="match status" value="9"/>
</dbReference>
<evidence type="ECO:0000313" key="3">
    <source>
        <dbReference type="Proteomes" id="UP000245959"/>
    </source>
</evidence>
<dbReference type="Gene3D" id="1.25.40.10">
    <property type="entry name" value="Tetratricopeptide repeat domain"/>
    <property type="match status" value="1"/>
</dbReference>
<proteinExistence type="predicted"/>
<dbReference type="InterPro" id="IPR006597">
    <property type="entry name" value="Sel1-like"/>
</dbReference>
<keyword evidence="3" id="KW-1185">Reference proteome</keyword>
<dbReference type="Proteomes" id="UP000245959">
    <property type="component" value="Unassembled WGS sequence"/>
</dbReference>
<keyword evidence="1" id="KW-0472">Membrane</keyword>
<protein>
    <recommendedName>
        <fullName evidence="4">TPR repeat protein</fullName>
    </recommendedName>
</protein>
<comment type="caution">
    <text evidence="2">The sequence shown here is derived from an EMBL/GenBank/DDBJ whole genome shotgun (WGS) entry which is preliminary data.</text>
</comment>
<dbReference type="AlphaFoldDB" id="A0A2U1AFH7"/>
<organism evidence="2 3">
    <name type="scientific">Victivallis vadensis</name>
    <dbReference type="NCBI Taxonomy" id="172901"/>
    <lineage>
        <taxon>Bacteria</taxon>
        <taxon>Pseudomonadati</taxon>
        <taxon>Lentisphaerota</taxon>
        <taxon>Lentisphaeria</taxon>
        <taxon>Victivallales</taxon>
        <taxon>Victivallaceae</taxon>
        <taxon>Victivallis</taxon>
    </lineage>
</organism>
<name>A0A2U1AFH7_9BACT</name>
<dbReference type="EMBL" id="QEKH01000043">
    <property type="protein sequence ID" value="PVY35149.1"/>
    <property type="molecule type" value="Genomic_DNA"/>
</dbReference>
<keyword evidence="1" id="KW-1133">Transmembrane helix</keyword>
<dbReference type="Pfam" id="PF08238">
    <property type="entry name" value="Sel1"/>
    <property type="match status" value="9"/>
</dbReference>
<accession>A0A2U1AFH7</accession>
<dbReference type="GeneID" id="78297011"/>
<dbReference type="OrthoDB" id="8561742at2"/>
<dbReference type="InterPro" id="IPR011990">
    <property type="entry name" value="TPR-like_helical_dom_sf"/>
</dbReference>
<feature type="transmembrane region" description="Helical" evidence="1">
    <location>
        <begin position="91"/>
        <end position="117"/>
    </location>
</feature>
<dbReference type="PANTHER" id="PTHR11102">
    <property type="entry name" value="SEL-1-LIKE PROTEIN"/>
    <property type="match status" value="1"/>
</dbReference>
<keyword evidence="1" id="KW-0812">Transmembrane</keyword>
<gene>
    <name evidence="2" type="ORF">C8D82_14310</name>
</gene>
<evidence type="ECO:0000256" key="1">
    <source>
        <dbReference type="SAM" id="Phobius"/>
    </source>
</evidence>
<evidence type="ECO:0008006" key="4">
    <source>
        <dbReference type="Google" id="ProtNLM"/>
    </source>
</evidence>
<reference evidence="2 3" key="1">
    <citation type="submission" date="2018-04" db="EMBL/GenBank/DDBJ databases">
        <title>Genomic Encyclopedia of Type Strains, Phase IV (KMG-IV): sequencing the most valuable type-strain genomes for metagenomic binning, comparative biology and taxonomic classification.</title>
        <authorList>
            <person name="Goeker M."/>
        </authorList>
    </citation>
    <scope>NUCLEOTIDE SEQUENCE [LARGE SCALE GENOMIC DNA]</scope>
    <source>
        <strain evidence="2 3">DSM 14823</strain>
    </source>
</reference>
<evidence type="ECO:0000313" key="2">
    <source>
        <dbReference type="EMBL" id="PVY35149.1"/>
    </source>
</evidence>
<feature type="transmembrane region" description="Helical" evidence="1">
    <location>
        <begin position="48"/>
        <end position="70"/>
    </location>
</feature>
<dbReference type="PANTHER" id="PTHR11102:SF160">
    <property type="entry name" value="ERAD-ASSOCIATED E3 UBIQUITIN-PROTEIN LIGASE COMPONENT HRD3"/>
    <property type="match status" value="1"/>
</dbReference>
<sequence>MEERLAVRLRRQLVWWIILAVLFWGFWFLLPIWTYRLARATGSGMGSAVAYAVFSLLFPVNLILWGILFVRAGKPGCKPGAVEPPETAWKIAAVLSMTGCFGVLAVAGGVVAGTLLFHEELTDGFRNFLLQNRVRLAERGGAARCYKLGINYLYGEYPCPEDYDEALRWFRKAAAEGDAAAEYMVGECHYYGHGTDEDISEALNWYRKAAEHGYVYGQLDVADILSNGDDGVKVDPVEAFFWYGKAAEQKNPRATARLGICYEEGEGVKADPAKAFEYYRKAAELESPLGCYRLALAHAEGIGTEVSSAEAVRWMERAVNLNYSRAINTLGIWYRQGRHVPHDPIRAFELFGQAAEAGFSFGKINLALCYLHGRGTEQDQEKGVKILRKLDRDGNTAGTALLADCYQWGWGIPEPDLAGALKLYRRAAEQEDATALYQLAILYRDGIGVEPDPALARSYLKRAAETGDDDADELLDMVNRIAVTP</sequence>
<feature type="transmembrane region" description="Helical" evidence="1">
    <location>
        <begin position="12"/>
        <end position="33"/>
    </location>
</feature>
<dbReference type="InterPro" id="IPR050767">
    <property type="entry name" value="Sel1_AlgK"/>
</dbReference>
<dbReference type="SUPFAM" id="SSF81901">
    <property type="entry name" value="HCP-like"/>
    <property type="match status" value="3"/>
</dbReference>